<keyword evidence="2" id="KW-0472">Membrane</keyword>
<evidence type="ECO:0000256" key="1">
    <source>
        <dbReference type="SAM" id="MobiDB-lite"/>
    </source>
</evidence>
<evidence type="ECO:0000313" key="4">
    <source>
        <dbReference type="Proteomes" id="UP000295511"/>
    </source>
</evidence>
<dbReference type="Proteomes" id="UP000295511">
    <property type="component" value="Unassembled WGS sequence"/>
</dbReference>
<keyword evidence="2" id="KW-0812">Transmembrane</keyword>
<keyword evidence="4" id="KW-1185">Reference proteome</keyword>
<dbReference type="OrthoDB" id="4948870at2"/>
<evidence type="ECO:0000313" key="3">
    <source>
        <dbReference type="EMBL" id="TDF99982.1"/>
    </source>
</evidence>
<accession>A0A4R5KWQ8</accession>
<keyword evidence="2" id="KW-1133">Transmembrane helix</keyword>
<feature type="transmembrane region" description="Helical" evidence="2">
    <location>
        <begin position="27"/>
        <end position="45"/>
    </location>
</feature>
<evidence type="ECO:0000256" key="2">
    <source>
        <dbReference type="SAM" id="Phobius"/>
    </source>
</evidence>
<sequence>MSLPIPKPRFEAPSYQTSQTQSRRKRVARAIVAVDLVILLAPPVHWLFAKGGNTSSLWYFLAANALVTLSLFALWLTARTDGDEKE</sequence>
<name>A0A4R5KWQ8_9MICC</name>
<comment type="caution">
    <text evidence="3">The sequence shown here is derived from an EMBL/GenBank/DDBJ whole genome shotgun (WGS) entry which is preliminary data.</text>
</comment>
<dbReference type="RefSeq" id="WP_133203075.1">
    <property type="nucleotide sequence ID" value="NZ_SMRU01000004.1"/>
</dbReference>
<feature type="transmembrane region" description="Helical" evidence="2">
    <location>
        <begin position="57"/>
        <end position="78"/>
    </location>
</feature>
<feature type="region of interest" description="Disordered" evidence="1">
    <location>
        <begin position="1"/>
        <end position="21"/>
    </location>
</feature>
<protein>
    <submittedName>
        <fullName evidence="3">Uncharacterized protein</fullName>
    </submittedName>
</protein>
<gene>
    <name evidence="3" type="ORF">E1809_04745</name>
</gene>
<proteinExistence type="predicted"/>
<dbReference type="AlphaFoldDB" id="A0A4R5KWQ8"/>
<dbReference type="EMBL" id="SMRU01000004">
    <property type="protein sequence ID" value="TDF99982.1"/>
    <property type="molecule type" value="Genomic_DNA"/>
</dbReference>
<organism evidence="3 4">
    <name type="scientific">Arthrobacter terricola</name>
    <dbReference type="NCBI Taxonomy" id="2547396"/>
    <lineage>
        <taxon>Bacteria</taxon>
        <taxon>Bacillati</taxon>
        <taxon>Actinomycetota</taxon>
        <taxon>Actinomycetes</taxon>
        <taxon>Micrococcales</taxon>
        <taxon>Micrococcaceae</taxon>
        <taxon>Arthrobacter</taxon>
    </lineage>
</organism>
<reference evidence="3 4" key="1">
    <citation type="submission" date="2019-03" db="EMBL/GenBank/DDBJ databases">
        <title>Whole genome sequence of Arthrobacter sp JH1-1.</title>
        <authorList>
            <person name="Trinh H.N."/>
        </authorList>
    </citation>
    <scope>NUCLEOTIDE SEQUENCE [LARGE SCALE GENOMIC DNA]</scope>
    <source>
        <strain evidence="3 4">JH1-1</strain>
    </source>
</reference>